<evidence type="ECO:0000313" key="7">
    <source>
        <dbReference type="Proteomes" id="UP001059252"/>
    </source>
</evidence>
<protein>
    <submittedName>
        <fullName evidence="6">MurR/RpiR family transcriptional regulator</fullName>
    </submittedName>
</protein>
<evidence type="ECO:0000313" key="6">
    <source>
        <dbReference type="EMBL" id="UVD81871.1"/>
    </source>
</evidence>
<feature type="domain" description="HTH rpiR-type" evidence="4">
    <location>
        <begin position="1"/>
        <end position="75"/>
    </location>
</feature>
<dbReference type="InterPro" id="IPR001347">
    <property type="entry name" value="SIS_dom"/>
</dbReference>
<evidence type="ECO:0000256" key="2">
    <source>
        <dbReference type="ARBA" id="ARBA00023125"/>
    </source>
</evidence>
<dbReference type="EMBL" id="CP102734">
    <property type="protein sequence ID" value="UVD81871.1"/>
    <property type="molecule type" value="Genomic_DNA"/>
</dbReference>
<dbReference type="InterPro" id="IPR000281">
    <property type="entry name" value="HTH_RpiR"/>
</dbReference>
<dbReference type="RefSeq" id="WP_258211045.1">
    <property type="nucleotide sequence ID" value="NZ_CP102734.1"/>
</dbReference>
<dbReference type="PANTHER" id="PTHR30514">
    <property type="entry name" value="GLUCOKINASE"/>
    <property type="match status" value="1"/>
</dbReference>
<dbReference type="InterPro" id="IPR047640">
    <property type="entry name" value="RpiR-like"/>
</dbReference>
<dbReference type="Proteomes" id="UP001059252">
    <property type="component" value="Chromosome"/>
</dbReference>
<dbReference type="PROSITE" id="PS51071">
    <property type="entry name" value="HTH_RPIR"/>
    <property type="match status" value="1"/>
</dbReference>
<dbReference type="SUPFAM" id="SSF46689">
    <property type="entry name" value="Homeodomain-like"/>
    <property type="match status" value="1"/>
</dbReference>
<proteinExistence type="predicted"/>
<evidence type="ECO:0000259" key="4">
    <source>
        <dbReference type="PROSITE" id="PS51071"/>
    </source>
</evidence>
<dbReference type="Pfam" id="PF01418">
    <property type="entry name" value="HTH_6"/>
    <property type="match status" value="1"/>
</dbReference>
<organism evidence="6 7">
    <name type="scientific">Mycoplasma iguanae</name>
    <dbReference type="NCBI Taxonomy" id="292461"/>
    <lineage>
        <taxon>Bacteria</taxon>
        <taxon>Bacillati</taxon>
        <taxon>Mycoplasmatota</taxon>
        <taxon>Mollicutes</taxon>
        <taxon>Mycoplasmataceae</taxon>
        <taxon>Mycoplasma</taxon>
    </lineage>
</organism>
<accession>A0ABY5R9A3</accession>
<dbReference type="PANTHER" id="PTHR30514:SF10">
    <property type="entry name" value="MURR_RPIR FAMILY TRANSCRIPTIONAL REGULATOR"/>
    <property type="match status" value="1"/>
</dbReference>
<dbReference type="InterPro" id="IPR036388">
    <property type="entry name" value="WH-like_DNA-bd_sf"/>
</dbReference>
<keyword evidence="1" id="KW-0805">Transcription regulation</keyword>
<evidence type="ECO:0000256" key="1">
    <source>
        <dbReference type="ARBA" id="ARBA00023015"/>
    </source>
</evidence>
<sequence length="276" mass="31895">MIKLEKMDLVKFSNVDLIIKRFIETKPKKFVNSSIKEIADMLFISVATITHFVKKAGFANFKDLKKYVIEKIDENTEKGLFDMNDKIENVNLFYVHSLEKTLELLDLAIIHQVTQKIMTSSKVITFGAGSSAWAALEMVNALNIVGINAVNARTLHDISLWIDEDYKKAQMIVIFSKSMNSKENNQIIKLLDKHKIKVCLITANKKIHPSENVDVIYFATLEQEKRIVPLSSKIAEMFILDIISLKLNSLIKKEHGNFYHEFQELWRSKKKNFRKD</sequence>
<evidence type="ECO:0000256" key="3">
    <source>
        <dbReference type="ARBA" id="ARBA00023163"/>
    </source>
</evidence>
<dbReference type="InterPro" id="IPR046348">
    <property type="entry name" value="SIS_dom_sf"/>
</dbReference>
<dbReference type="SUPFAM" id="SSF53697">
    <property type="entry name" value="SIS domain"/>
    <property type="match status" value="1"/>
</dbReference>
<name>A0ABY5R9A3_9MOLU</name>
<keyword evidence="7" id="KW-1185">Reference proteome</keyword>
<keyword evidence="3" id="KW-0804">Transcription</keyword>
<dbReference type="InterPro" id="IPR035472">
    <property type="entry name" value="RpiR-like_SIS"/>
</dbReference>
<gene>
    <name evidence="6" type="ORF">NV226_01015</name>
</gene>
<dbReference type="CDD" id="cd05013">
    <property type="entry name" value="SIS_RpiR"/>
    <property type="match status" value="1"/>
</dbReference>
<dbReference type="PROSITE" id="PS51464">
    <property type="entry name" value="SIS"/>
    <property type="match status" value="1"/>
</dbReference>
<evidence type="ECO:0000259" key="5">
    <source>
        <dbReference type="PROSITE" id="PS51464"/>
    </source>
</evidence>
<dbReference type="Gene3D" id="1.10.10.10">
    <property type="entry name" value="Winged helix-like DNA-binding domain superfamily/Winged helix DNA-binding domain"/>
    <property type="match status" value="1"/>
</dbReference>
<keyword evidence="2" id="KW-0238">DNA-binding</keyword>
<dbReference type="InterPro" id="IPR009057">
    <property type="entry name" value="Homeodomain-like_sf"/>
</dbReference>
<feature type="domain" description="SIS" evidence="5">
    <location>
        <begin position="113"/>
        <end position="253"/>
    </location>
</feature>
<dbReference type="Gene3D" id="3.40.50.10490">
    <property type="entry name" value="Glucose-6-phosphate isomerase like protein, domain 1"/>
    <property type="match status" value="1"/>
</dbReference>
<reference evidence="6" key="1">
    <citation type="submission" date="2022-08" db="EMBL/GenBank/DDBJ databases">
        <title>Complete genome of Mycoplasma iguanae type strain 2327.</title>
        <authorList>
            <person name="Spergser J."/>
        </authorList>
    </citation>
    <scope>NUCLEOTIDE SEQUENCE</scope>
    <source>
        <strain evidence="6">2327</strain>
    </source>
</reference>